<organism evidence="2 3">
    <name type="scientific">Oopsacas minuta</name>
    <dbReference type="NCBI Taxonomy" id="111878"/>
    <lineage>
        <taxon>Eukaryota</taxon>
        <taxon>Metazoa</taxon>
        <taxon>Porifera</taxon>
        <taxon>Hexactinellida</taxon>
        <taxon>Hexasterophora</taxon>
        <taxon>Lyssacinosida</taxon>
        <taxon>Leucopsacidae</taxon>
        <taxon>Oopsacas</taxon>
    </lineage>
</organism>
<dbReference type="AlphaFoldDB" id="A0AAV7JWU8"/>
<reference evidence="2 3" key="1">
    <citation type="journal article" date="2023" name="BMC Biol.">
        <title>The compact genome of the sponge Oopsacas minuta (Hexactinellida) is lacking key metazoan core genes.</title>
        <authorList>
            <person name="Santini S."/>
            <person name="Schenkelaars Q."/>
            <person name="Jourda C."/>
            <person name="Duchesne M."/>
            <person name="Belahbib H."/>
            <person name="Rocher C."/>
            <person name="Selva M."/>
            <person name="Riesgo A."/>
            <person name="Vervoort M."/>
            <person name="Leys S.P."/>
            <person name="Kodjabachian L."/>
            <person name="Le Bivic A."/>
            <person name="Borchiellini C."/>
            <person name="Claverie J.M."/>
            <person name="Renard E."/>
        </authorList>
    </citation>
    <scope>NUCLEOTIDE SEQUENCE [LARGE SCALE GENOMIC DNA]</scope>
    <source>
        <strain evidence="2">SPO-2</strain>
    </source>
</reference>
<gene>
    <name evidence="2" type="ORF">LOD99_3753</name>
</gene>
<feature type="transmembrane region" description="Helical" evidence="1">
    <location>
        <begin position="9"/>
        <end position="28"/>
    </location>
</feature>
<evidence type="ECO:0000313" key="2">
    <source>
        <dbReference type="EMBL" id="KAI6653228.1"/>
    </source>
</evidence>
<keyword evidence="3" id="KW-1185">Reference proteome</keyword>
<proteinExistence type="predicted"/>
<keyword evidence="1" id="KW-0472">Membrane</keyword>
<evidence type="ECO:0000313" key="3">
    <source>
        <dbReference type="Proteomes" id="UP001165289"/>
    </source>
</evidence>
<evidence type="ECO:0000256" key="1">
    <source>
        <dbReference type="SAM" id="Phobius"/>
    </source>
</evidence>
<comment type="caution">
    <text evidence="2">The sequence shown here is derived from an EMBL/GenBank/DDBJ whole genome shotgun (WGS) entry which is preliminary data.</text>
</comment>
<name>A0AAV7JWU8_9METZ</name>
<sequence length="151" mass="16946">MDPQISPGIIIPICTWAAIVLFITPFILSCCIKYCKTHPQSKITKCINAPLFLTKTCINATFKHKKYVMNEGTIHVNTHTQQDVETGNITTRTIAETSTTTNPETIENISNTPTLETDKYLQDIPEIPETPVDIVIENFESNTEQGYESKL</sequence>
<dbReference type="EMBL" id="JAKMXF010000288">
    <property type="protein sequence ID" value="KAI6653228.1"/>
    <property type="molecule type" value="Genomic_DNA"/>
</dbReference>
<accession>A0AAV7JWU8</accession>
<dbReference type="Proteomes" id="UP001165289">
    <property type="component" value="Unassembled WGS sequence"/>
</dbReference>
<keyword evidence="1" id="KW-0812">Transmembrane</keyword>
<protein>
    <submittedName>
        <fullName evidence="2">Uncharacterized protein</fullName>
    </submittedName>
</protein>
<keyword evidence="1" id="KW-1133">Transmembrane helix</keyword>